<sequence>MARTNDFKSAIEHPDSPDKVSRGMTAQPAAGSETTPVSDDTLDLEAVFTRLEYVRWRIEELREYAKHCGCDSYDDDNRVQHLQMDCCYLQRKEYVAERKQLISKIHIVQAFGSPTDRMFEDIEHSQSTGTAPKQVGQLP</sequence>
<keyword evidence="3" id="KW-1185">Reference proteome</keyword>
<feature type="region of interest" description="Disordered" evidence="1">
    <location>
        <begin position="1"/>
        <end position="39"/>
    </location>
</feature>
<reference evidence="2 3" key="1">
    <citation type="journal article" date="2018" name="Evol. Lett.">
        <title>Horizontal gene cluster transfer increased hallucinogenic mushroom diversity.</title>
        <authorList>
            <person name="Reynolds H.T."/>
            <person name="Vijayakumar V."/>
            <person name="Gluck-Thaler E."/>
            <person name="Korotkin H.B."/>
            <person name="Matheny P.B."/>
            <person name="Slot J.C."/>
        </authorList>
    </citation>
    <scope>NUCLEOTIDE SEQUENCE [LARGE SCALE GENOMIC DNA]</scope>
    <source>
        <strain evidence="2 3">SRW20</strain>
    </source>
</reference>
<dbReference type="AlphaFoldDB" id="A0A409YQ29"/>
<organism evidence="2 3">
    <name type="scientific">Gymnopilus dilepis</name>
    <dbReference type="NCBI Taxonomy" id="231916"/>
    <lineage>
        <taxon>Eukaryota</taxon>
        <taxon>Fungi</taxon>
        <taxon>Dikarya</taxon>
        <taxon>Basidiomycota</taxon>
        <taxon>Agaricomycotina</taxon>
        <taxon>Agaricomycetes</taxon>
        <taxon>Agaricomycetidae</taxon>
        <taxon>Agaricales</taxon>
        <taxon>Agaricineae</taxon>
        <taxon>Hymenogastraceae</taxon>
        <taxon>Gymnopilus</taxon>
    </lineage>
</organism>
<protein>
    <submittedName>
        <fullName evidence="2">Uncharacterized protein</fullName>
    </submittedName>
</protein>
<name>A0A409YQ29_9AGAR</name>
<evidence type="ECO:0000256" key="1">
    <source>
        <dbReference type="SAM" id="MobiDB-lite"/>
    </source>
</evidence>
<dbReference type="Proteomes" id="UP000284706">
    <property type="component" value="Unassembled WGS sequence"/>
</dbReference>
<feature type="compositionally biased region" description="Basic and acidic residues" evidence="1">
    <location>
        <begin position="1"/>
        <end position="21"/>
    </location>
</feature>
<dbReference type="EMBL" id="NHYE01000518">
    <property type="protein sequence ID" value="PPR05114.1"/>
    <property type="molecule type" value="Genomic_DNA"/>
</dbReference>
<dbReference type="InParanoid" id="A0A409YQ29"/>
<evidence type="ECO:0000313" key="3">
    <source>
        <dbReference type="Proteomes" id="UP000284706"/>
    </source>
</evidence>
<accession>A0A409YQ29</accession>
<evidence type="ECO:0000313" key="2">
    <source>
        <dbReference type="EMBL" id="PPR05114.1"/>
    </source>
</evidence>
<comment type="caution">
    <text evidence="2">The sequence shown here is derived from an EMBL/GenBank/DDBJ whole genome shotgun (WGS) entry which is preliminary data.</text>
</comment>
<proteinExistence type="predicted"/>
<gene>
    <name evidence="2" type="ORF">CVT26_012350</name>
</gene>